<evidence type="ECO:0000313" key="3">
    <source>
        <dbReference type="Proteomes" id="UP001179952"/>
    </source>
</evidence>
<comment type="caution">
    <text evidence="2">The sequence shown here is derived from an EMBL/GenBank/DDBJ whole genome shotgun (WGS) entry which is preliminary data.</text>
</comment>
<gene>
    <name evidence="2" type="ORF">QJS04_geneDACA001028</name>
</gene>
<evidence type="ECO:0000256" key="1">
    <source>
        <dbReference type="SAM" id="MobiDB-lite"/>
    </source>
</evidence>
<dbReference type="AlphaFoldDB" id="A0AAV9AET7"/>
<sequence length="80" mass="8650">MAEAVVAVDFILEKMVYDRGIPNATQNPTPTSIAPSSSNVTKSHNKRARSSLISSLVECSNMGCMAIQKMNNLSHTPNNE</sequence>
<evidence type="ECO:0000313" key="2">
    <source>
        <dbReference type="EMBL" id="KAK1262654.1"/>
    </source>
</evidence>
<proteinExistence type="predicted"/>
<dbReference type="Proteomes" id="UP001179952">
    <property type="component" value="Unassembled WGS sequence"/>
</dbReference>
<feature type="region of interest" description="Disordered" evidence="1">
    <location>
        <begin position="23"/>
        <end position="47"/>
    </location>
</feature>
<reference evidence="2" key="1">
    <citation type="journal article" date="2023" name="Nat. Commun.">
        <title>Diploid and tetraploid genomes of Acorus and the evolution of monocots.</title>
        <authorList>
            <person name="Ma L."/>
            <person name="Liu K.W."/>
            <person name="Li Z."/>
            <person name="Hsiao Y.Y."/>
            <person name="Qi Y."/>
            <person name="Fu T."/>
            <person name="Tang G.D."/>
            <person name="Zhang D."/>
            <person name="Sun W.H."/>
            <person name="Liu D.K."/>
            <person name="Li Y."/>
            <person name="Chen G.Z."/>
            <person name="Liu X.D."/>
            <person name="Liao X.Y."/>
            <person name="Jiang Y.T."/>
            <person name="Yu X."/>
            <person name="Hao Y."/>
            <person name="Huang J."/>
            <person name="Zhao X.W."/>
            <person name="Ke S."/>
            <person name="Chen Y.Y."/>
            <person name="Wu W.L."/>
            <person name="Hsu J.L."/>
            <person name="Lin Y.F."/>
            <person name="Huang M.D."/>
            <person name="Li C.Y."/>
            <person name="Huang L."/>
            <person name="Wang Z.W."/>
            <person name="Zhao X."/>
            <person name="Zhong W.Y."/>
            <person name="Peng D.H."/>
            <person name="Ahmad S."/>
            <person name="Lan S."/>
            <person name="Zhang J.S."/>
            <person name="Tsai W.C."/>
            <person name="Van de Peer Y."/>
            <person name="Liu Z.J."/>
        </authorList>
    </citation>
    <scope>NUCLEOTIDE SEQUENCE</scope>
    <source>
        <strain evidence="2">SCP</strain>
    </source>
</reference>
<reference evidence="2" key="2">
    <citation type="submission" date="2023-06" db="EMBL/GenBank/DDBJ databases">
        <authorList>
            <person name="Ma L."/>
            <person name="Liu K.-W."/>
            <person name="Li Z."/>
            <person name="Hsiao Y.-Y."/>
            <person name="Qi Y."/>
            <person name="Fu T."/>
            <person name="Tang G."/>
            <person name="Zhang D."/>
            <person name="Sun W.-H."/>
            <person name="Liu D.-K."/>
            <person name="Li Y."/>
            <person name="Chen G.-Z."/>
            <person name="Liu X.-D."/>
            <person name="Liao X.-Y."/>
            <person name="Jiang Y.-T."/>
            <person name="Yu X."/>
            <person name="Hao Y."/>
            <person name="Huang J."/>
            <person name="Zhao X.-W."/>
            <person name="Ke S."/>
            <person name="Chen Y.-Y."/>
            <person name="Wu W.-L."/>
            <person name="Hsu J.-L."/>
            <person name="Lin Y.-F."/>
            <person name="Huang M.-D."/>
            <person name="Li C.-Y."/>
            <person name="Huang L."/>
            <person name="Wang Z.-W."/>
            <person name="Zhao X."/>
            <person name="Zhong W.-Y."/>
            <person name="Peng D.-H."/>
            <person name="Ahmad S."/>
            <person name="Lan S."/>
            <person name="Zhang J.-S."/>
            <person name="Tsai W.-C."/>
            <person name="Van De Peer Y."/>
            <person name="Liu Z.-J."/>
        </authorList>
    </citation>
    <scope>NUCLEOTIDE SEQUENCE</scope>
    <source>
        <strain evidence="2">SCP</strain>
        <tissue evidence="2">Leaves</tissue>
    </source>
</reference>
<protein>
    <submittedName>
        <fullName evidence="2">Uncharacterized protein</fullName>
    </submittedName>
</protein>
<accession>A0AAV9AET7</accession>
<dbReference type="EMBL" id="JAUJYN010000010">
    <property type="protein sequence ID" value="KAK1262654.1"/>
    <property type="molecule type" value="Genomic_DNA"/>
</dbReference>
<organism evidence="2 3">
    <name type="scientific">Acorus gramineus</name>
    <name type="common">Dwarf sweet flag</name>
    <dbReference type="NCBI Taxonomy" id="55184"/>
    <lineage>
        <taxon>Eukaryota</taxon>
        <taxon>Viridiplantae</taxon>
        <taxon>Streptophyta</taxon>
        <taxon>Embryophyta</taxon>
        <taxon>Tracheophyta</taxon>
        <taxon>Spermatophyta</taxon>
        <taxon>Magnoliopsida</taxon>
        <taxon>Liliopsida</taxon>
        <taxon>Acoraceae</taxon>
        <taxon>Acorus</taxon>
    </lineage>
</organism>
<feature type="compositionally biased region" description="Polar residues" evidence="1">
    <location>
        <begin position="23"/>
        <end position="42"/>
    </location>
</feature>
<keyword evidence="3" id="KW-1185">Reference proteome</keyword>
<name>A0AAV9AET7_ACOGR</name>